<dbReference type="PANTHER" id="PTHR12383">
    <property type="entry name" value="PROTEASE FAMILY S26 MITOCHONDRIAL INNER MEMBRANE PROTEASE-RELATED"/>
    <property type="match status" value="1"/>
</dbReference>
<evidence type="ECO:0000313" key="8">
    <source>
        <dbReference type="EMBL" id="KAH7543948.1"/>
    </source>
</evidence>
<comment type="caution">
    <text evidence="8">The sequence shown here is derived from an EMBL/GenBank/DDBJ whole genome shotgun (WGS) entry which is preliminary data.</text>
</comment>
<evidence type="ECO:0000256" key="6">
    <source>
        <dbReference type="ARBA" id="ARBA00038445"/>
    </source>
</evidence>
<keyword evidence="4" id="KW-0496">Mitochondrion</keyword>
<dbReference type="NCBIfam" id="TIGR02227">
    <property type="entry name" value="sigpep_I_bact"/>
    <property type="match status" value="1"/>
</dbReference>
<feature type="domain" description="Peptidase S26" evidence="7">
    <location>
        <begin position="108"/>
        <end position="149"/>
    </location>
</feature>
<dbReference type="Pfam" id="PF10502">
    <property type="entry name" value="Peptidase_S26"/>
    <property type="match status" value="2"/>
</dbReference>
<keyword evidence="5" id="KW-0472">Membrane</keyword>
<organism evidence="8 9">
    <name type="scientific">Xanthoceras sorbifolium</name>
    <dbReference type="NCBI Taxonomy" id="99658"/>
    <lineage>
        <taxon>Eukaryota</taxon>
        <taxon>Viridiplantae</taxon>
        <taxon>Streptophyta</taxon>
        <taxon>Embryophyta</taxon>
        <taxon>Tracheophyta</taxon>
        <taxon>Spermatophyta</taxon>
        <taxon>Magnoliopsida</taxon>
        <taxon>eudicotyledons</taxon>
        <taxon>Gunneridae</taxon>
        <taxon>Pentapetalae</taxon>
        <taxon>rosids</taxon>
        <taxon>malvids</taxon>
        <taxon>Sapindales</taxon>
        <taxon>Sapindaceae</taxon>
        <taxon>Xanthoceroideae</taxon>
        <taxon>Xanthoceras</taxon>
    </lineage>
</organism>
<sequence>MGGWRAMAKEALAQVSIVGRFLCLFHVTNNYLFSPTLVYGPSMLPTLNFTGDVVLSEHLSHRFQRVAAGDLVLVRLPLDPAKIVIKRIVGMEGDTVTFFDPNTTALLQTLVVPKGHVWIQGDNLYASHDSRHFGPVPYGLIEGRACLRVLLIFRLLYGVGFLHFYGLKIVMNCVNFSELFAKGNADDSRV</sequence>
<evidence type="ECO:0000313" key="9">
    <source>
        <dbReference type="Proteomes" id="UP000827721"/>
    </source>
</evidence>
<proteinExistence type="inferred from homology"/>
<dbReference type="InterPro" id="IPR019533">
    <property type="entry name" value="Peptidase_S26"/>
</dbReference>
<evidence type="ECO:0000256" key="2">
    <source>
        <dbReference type="ARBA" id="ARBA00022792"/>
    </source>
</evidence>
<keyword evidence="2" id="KW-0999">Mitochondrion inner membrane</keyword>
<dbReference type="CDD" id="cd06530">
    <property type="entry name" value="S26_SPase_I"/>
    <property type="match status" value="1"/>
</dbReference>
<keyword evidence="3" id="KW-0378">Hydrolase</keyword>
<evidence type="ECO:0000256" key="1">
    <source>
        <dbReference type="ARBA" id="ARBA00004273"/>
    </source>
</evidence>
<dbReference type="InterPro" id="IPR052064">
    <property type="entry name" value="Mito_IMP1_subunit"/>
</dbReference>
<reference evidence="8 9" key="1">
    <citation type="submission" date="2021-02" db="EMBL/GenBank/DDBJ databases">
        <title>Plant Genome Project.</title>
        <authorList>
            <person name="Zhang R.-G."/>
        </authorList>
    </citation>
    <scope>NUCLEOTIDE SEQUENCE [LARGE SCALE GENOMIC DNA]</scope>
    <source>
        <tissue evidence="8">Leaves</tissue>
    </source>
</reference>
<gene>
    <name evidence="8" type="ORF">JRO89_XS15G0069800</name>
</gene>
<comment type="similarity">
    <text evidence="6">Belongs to the peptidase S26 family. IMP1 subfamily.</text>
</comment>
<dbReference type="EMBL" id="JAFEMO010000015">
    <property type="protein sequence ID" value="KAH7543948.1"/>
    <property type="molecule type" value="Genomic_DNA"/>
</dbReference>
<dbReference type="Gene3D" id="2.10.109.10">
    <property type="entry name" value="Umud Fragment, subunit A"/>
    <property type="match status" value="1"/>
</dbReference>
<evidence type="ECO:0000256" key="4">
    <source>
        <dbReference type="ARBA" id="ARBA00023128"/>
    </source>
</evidence>
<dbReference type="PROSITE" id="PS00761">
    <property type="entry name" value="SPASE_I_3"/>
    <property type="match status" value="1"/>
</dbReference>
<dbReference type="InterPro" id="IPR000223">
    <property type="entry name" value="Pept_S26A_signal_pept_1"/>
</dbReference>
<evidence type="ECO:0000256" key="3">
    <source>
        <dbReference type="ARBA" id="ARBA00022801"/>
    </source>
</evidence>
<evidence type="ECO:0000259" key="7">
    <source>
        <dbReference type="Pfam" id="PF10502"/>
    </source>
</evidence>
<keyword evidence="9" id="KW-1185">Reference proteome</keyword>
<dbReference type="PRINTS" id="PR00727">
    <property type="entry name" value="LEADERPTASE"/>
</dbReference>
<accession>A0ABQ8H179</accession>
<evidence type="ECO:0000256" key="5">
    <source>
        <dbReference type="ARBA" id="ARBA00023136"/>
    </source>
</evidence>
<protein>
    <recommendedName>
        <fullName evidence="7">Peptidase S26 domain-containing protein</fullName>
    </recommendedName>
</protein>
<dbReference type="PANTHER" id="PTHR12383:SF16">
    <property type="entry name" value="MITOCHONDRIAL INNER MEMBRANE PROTEASE SUBUNIT 1"/>
    <property type="match status" value="1"/>
</dbReference>
<dbReference type="SUPFAM" id="SSF51306">
    <property type="entry name" value="LexA/Signal peptidase"/>
    <property type="match status" value="1"/>
</dbReference>
<feature type="domain" description="Peptidase S26" evidence="7">
    <location>
        <begin position="17"/>
        <end position="98"/>
    </location>
</feature>
<dbReference type="InterPro" id="IPR019758">
    <property type="entry name" value="Pept_S26A_signal_pept_1_CS"/>
</dbReference>
<name>A0ABQ8H179_9ROSI</name>
<dbReference type="Proteomes" id="UP000827721">
    <property type="component" value="Unassembled WGS sequence"/>
</dbReference>
<comment type="subcellular location">
    <subcellularLocation>
        <location evidence="1">Mitochondrion inner membrane</location>
    </subcellularLocation>
</comment>
<dbReference type="InterPro" id="IPR036286">
    <property type="entry name" value="LexA/Signal_pep-like_sf"/>
</dbReference>